<dbReference type="STRING" id="1802401.A3B21_02810"/>
<evidence type="ECO:0000313" key="2">
    <source>
        <dbReference type="Proteomes" id="UP000176897"/>
    </source>
</evidence>
<dbReference type="EMBL" id="MGEJ01000009">
    <property type="protein sequence ID" value="OGL81195.1"/>
    <property type="molecule type" value="Genomic_DNA"/>
</dbReference>
<protein>
    <submittedName>
        <fullName evidence="1">Uncharacterized protein</fullName>
    </submittedName>
</protein>
<dbReference type="AlphaFoldDB" id="A0A1F7USG8"/>
<sequence>MLSRKQLSISIISSLLISVGGAFVLGGVQAQVTCTTDANCVSLGPEFRCVSSRCNLPPPIWNVDGTGLASGGQNAQIFLTGSAATNSARFGNLQIGFGNQINNLATSGTAREVAVQYQSGNQGFTVYNGGTEPRLRVDSAGNVSIAQGLNVGGATGAGAGEILASGNIQSTAGMIRGNFVASDGTVCASGQILQRSGAAWVCAALAGPCNGAVYEQPSALSRDGNRGGYLSARIECPPAMHICTTSEILESIQCGAFSGNDTNGGAPMWINNLAPSLPTPTNDCGGWTTNASASVGVVYTYNAAGGVAGTAGCNSVLKFACCQ</sequence>
<gene>
    <name evidence="1" type="ORF">A3B21_02810</name>
</gene>
<accession>A0A1F7USG8</accession>
<proteinExistence type="predicted"/>
<name>A0A1F7USG8_9BACT</name>
<reference evidence="1 2" key="1">
    <citation type="journal article" date="2016" name="Nat. Commun.">
        <title>Thousands of microbial genomes shed light on interconnected biogeochemical processes in an aquifer system.</title>
        <authorList>
            <person name="Anantharaman K."/>
            <person name="Brown C.T."/>
            <person name="Hug L.A."/>
            <person name="Sharon I."/>
            <person name="Castelle C.J."/>
            <person name="Probst A.J."/>
            <person name="Thomas B.C."/>
            <person name="Singh A."/>
            <person name="Wilkins M.J."/>
            <person name="Karaoz U."/>
            <person name="Brodie E.L."/>
            <person name="Williams K.H."/>
            <person name="Hubbard S.S."/>
            <person name="Banfield J.F."/>
        </authorList>
    </citation>
    <scope>NUCLEOTIDE SEQUENCE [LARGE SCALE GENOMIC DNA]</scope>
</reference>
<dbReference type="Proteomes" id="UP000176897">
    <property type="component" value="Unassembled WGS sequence"/>
</dbReference>
<evidence type="ECO:0000313" key="1">
    <source>
        <dbReference type="EMBL" id="OGL81195.1"/>
    </source>
</evidence>
<comment type="caution">
    <text evidence="1">The sequence shown here is derived from an EMBL/GenBank/DDBJ whole genome shotgun (WGS) entry which is preliminary data.</text>
</comment>
<organism evidence="1 2">
    <name type="scientific">Candidatus Uhrbacteria bacterium RIFCSPLOWO2_01_FULL_47_24</name>
    <dbReference type="NCBI Taxonomy" id="1802401"/>
    <lineage>
        <taxon>Bacteria</taxon>
        <taxon>Candidatus Uhriibacteriota</taxon>
    </lineage>
</organism>